<evidence type="ECO:0000313" key="3">
    <source>
        <dbReference type="EMBL" id="AHC31273.1"/>
    </source>
</evidence>
<dbReference type="EMBL" id="KF517280">
    <property type="protein sequence ID" value="AHC31273.1"/>
    <property type="molecule type" value="Genomic_DNA"/>
</dbReference>
<dbReference type="RefSeq" id="YP_024561.1">
    <property type="nucleotide sequence ID" value="NC_005881.2"/>
</dbReference>
<accession>V9QL76</accession>
<reference evidence="3" key="1">
    <citation type="journal article" date="2013" name="Virus Res.">
        <title>Genome exploration of six variants of the Ostreid Herpesvirus 1 and characterization of large deletion in OsHV-1?Var specimens.</title>
        <authorList>
            <person name="Martenot C."/>
            <person name="Travaille E."/>
            <person name="Lethuillier O."/>
            <person name="Lelong C."/>
            <person name="Houssin M."/>
        </authorList>
    </citation>
    <scope>NUCLEOTIDE SEQUENCE</scope>
    <source>
        <strain evidence="1">001-ORF16</strain>
        <strain evidence="2">003-ORF16</strain>
        <strain evidence="3">004-ORF16</strain>
        <strain evidence="4">007-ORF16</strain>
    </source>
</reference>
<name>V9QL76_OSHV1</name>
<sequence>MYSLLLHLTPRHISPNPDPALHYPMTRLFRQCCPMVWLSHLLLHGVVQHASETYYRIPWPALWSCFFALVFMTEDS</sequence>
<evidence type="ECO:0000313" key="1">
    <source>
        <dbReference type="EMBL" id="AHC31270.1"/>
    </source>
</evidence>
<dbReference type="EMBL" id="KF517279">
    <property type="protein sequence ID" value="AHC31272.1"/>
    <property type="molecule type" value="Genomic_DNA"/>
</dbReference>
<evidence type="ECO:0000313" key="2">
    <source>
        <dbReference type="EMBL" id="AHC31272.1"/>
    </source>
</evidence>
<organism evidence="3">
    <name type="scientific">Ostreid herpesvirus 1</name>
    <name type="common">OsHV-1</name>
    <name type="synonym">Pacific oyster herpesvirus</name>
    <dbReference type="NCBI Taxonomy" id="261939"/>
    <lineage>
        <taxon>Viruses</taxon>
        <taxon>Duplodnaviria</taxon>
        <taxon>Heunggongvirae</taxon>
        <taxon>Peploviricota</taxon>
        <taxon>Herviviricetes</taxon>
        <taxon>Herpesvirales</taxon>
        <taxon>Malacoherpesviridae</taxon>
        <taxon>Ostreavirus</taxon>
        <taxon>Ostreavirus ostreidmalaco1</taxon>
    </lineage>
</organism>
<dbReference type="EMBL" id="KF517283">
    <property type="protein sequence ID" value="AHC31276.1"/>
    <property type="molecule type" value="Genomic_DNA"/>
</dbReference>
<dbReference type="KEGG" id="vg:2948247"/>
<protein>
    <submittedName>
        <fullName evidence="3">Uncharacterized protein</fullName>
    </submittedName>
</protein>
<evidence type="ECO:0000313" key="4">
    <source>
        <dbReference type="EMBL" id="AHC31276.1"/>
    </source>
</evidence>
<organismHost>
    <name type="scientific">Magallana gigas</name>
    <name type="common">Pacific oyster</name>
    <name type="synonym">Crassostrea gigas</name>
    <dbReference type="NCBI Taxonomy" id="29159"/>
</organismHost>
<dbReference type="GeneID" id="2948247"/>
<proteinExistence type="predicted"/>
<dbReference type="EMBL" id="KF517277">
    <property type="protein sequence ID" value="AHC31270.1"/>
    <property type="molecule type" value="Genomic_DNA"/>
</dbReference>
<organismHost>
    <name type="scientific">Pecten maximus</name>
    <name type="common">King scallop</name>
    <name type="synonym">Pilgrim's clam</name>
    <dbReference type="NCBI Taxonomy" id="6579"/>
</organismHost>